<evidence type="ECO:0000256" key="1">
    <source>
        <dbReference type="SAM" id="MobiDB-lite"/>
    </source>
</evidence>
<protein>
    <recommendedName>
        <fullName evidence="4">DUF2922 family protein</fullName>
    </recommendedName>
</protein>
<reference evidence="2 3" key="1">
    <citation type="submission" date="2023-03" db="EMBL/GenBank/DDBJ databases">
        <authorList>
            <person name="Shen W."/>
            <person name="Cai J."/>
        </authorList>
    </citation>
    <scope>NUCLEOTIDE SEQUENCE [LARGE SCALE GENOMIC DNA]</scope>
    <source>
        <strain evidence="2 3">D6-4</strain>
    </source>
</reference>
<evidence type="ECO:0000313" key="3">
    <source>
        <dbReference type="Proteomes" id="UP001252875"/>
    </source>
</evidence>
<dbReference type="InterPro" id="IPR021321">
    <property type="entry name" value="DUF2922"/>
</dbReference>
<feature type="compositionally biased region" description="Basic and acidic residues" evidence="1">
    <location>
        <begin position="269"/>
        <end position="282"/>
    </location>
</feature>
<proteinExistence type="predicted"/>
<keyword evidence="3" id="KW-1185">Reference proteome</keyword>
<organism evidence="2 3">
    <name type="scientific">Enterococcus hulanensis</name>
    <dbReference type="NCBI Taxonomy" id="2559929"/>
    <lineage>
        <taxon>Bacteria</taxon>
        <taxon>Bacillati</taxon>
        <taxon>Bacillota</taxon>
        <taxon>Bacilli</taxon>
        <taxon>Lactobacillales</taxon>
        <taxon>Enterococcaceae</taxon>
        <taxon>Enterococcus</taxon>
    </lineage>
</organism>
<accession>A0ABU3EYW6</accession>
<sequence>MITKTTNLVATFNNSIGGKHVWTYRNIDTSVSDETIEECCDLLATLGIFEANGVKLFDSSVSAKYVHKTVTPVFDRKVSGGAKPACFPVENVEKASEEVEEMALPTVAQQEVSTQDPAEKAEVNHFSLIKNNPQIEEKSTIIDNKLSASIPAVTLNSAQLPTLLAQESESKTENKVSTNKVIPMQLAIEGIPVPQQSAGSYKMPNSYSYQEFTKERVTELDQFLQAESLLQEKNVAAEPAEPPEKRPGKKKRTGLIRRLLSRRNNPNKEGPKIRSHDPADRD</sequence>
<dbReference type="Pfam" id="PF11148">
    <property type="entry name" value="DUF2922"/>
    <property type="match status" value="1"/>
</dbReference>
<feature type="compositionally biased region" description="Basic residues" evidence="1">
    <location>
        <begin position="247"/>
        <end position="261"/>
    </location>
</feature>
<dbReference type="RefSeq" id="WP_311823714.1">
    <property type="nucleotide sequence ID" value="NZ_JARPYF010000021.1"/>
</dbReference>
<evidence type="ECO:0008006" key="4">
    <source>
        <dbReference type="Google" id="ProtNLM"/>
    </source>
</evidence>
<evidence type="ECO:0000313" key="2">
    <source>
        <dbReference type="EMBL" id="MDT2600071.1"/>
    </source>
</evidence>
<comment type="caution">
    <text evidence="2">The sequence shown here is derived from an EMBL/GenBank/DDBJ whole genome shotgun (WGS) entry which is preliminary data.</text>
</comment>
<name>A0ABU3EYW6_9ENTE</name>
<gene>
    <name evidence="2" type="ORF">P7D85_09815</name>
</gene>
<dbReference type="EMBL" id="JARPYI010000004">
    <property type="protein sequence ID" value="MDT2600071.1"/>
    <property type="molecule type" value="Genomic_DNA"/>
</dbReference>
<feature type="region of interest" description="Disordered" evidence="1">
    <location>
        <begin position="231"/>
        <end position="282"/>
    </location>
</feature>
<dbReference type="Proteomes" id="UP001252875">
    <property type="component" value="Unassembled WGS sequence"/>
</dbReference>